<protein>
    <submittedName>
        <fullName evidence="1">Uncharacterized protein</fullName>
    </submittedName>
</protein>
<organism evidence="1 2">
    <name type="scientific">Microbacterium phage Golden</name>
    <dbReference type="NCBI Taxonomy" id="2099624"/>
    <lineage>
        <taxon>Viruses</taxon>
        <taxon>Duplodnaviria</taxon>
        <taxon>Heunggongvirae</taxon>
        <taxon>Uroviricota</taxon>
        <taxon>Caudoviricetes</taxon>
        <taxon>Kojivirus</taxon>
        <taxon>Kojivirus golden</taxon>
    </lineage>
</organism>
<dbReference type="RefSeq" id="YP_009624184.1">
    <property type="nucleotide sequence ID" value="NC_042117.1"/>
</dbReference>
<dbReference type="OrthoDB" id="11113at10239"/>
<dbReference type="GeneID" id="40101024"/>
<keyword evidence="2" id="KW-1185">Reference proteome</keyword>
<accession>A0A2P1CF12</accession>
<evidence type="ECO:0000313" key="1">
    <source>
        <dbReference type="EMBL" id="AVJ49790.1"/>
    </source>
</evidence>
<gene>
    <name evidence="1" type="primary">43</name>
    <name evidence="1" type="ORF">PBI_GOLDEN_43</name>
</gene>
<evidence type="ECO:0000313" key="2">
    <source>
        <dbReference type="Proteomes" id="UP000241292"/>
    </source>
</evidence>
<reference evidence="1 2" key="1">
    <citation type="submission" date="2018-02" db="EMBL/GenBank/DDBJ databases">
        <authorList>
            <person name="Ashman T.L."/>
            <person name="Iles K.S."/>
            <person name="Zack K.M."/>
            <person name="Garlena R.A."/>
            <person name="Russell D.A."/>
            <person name="Pope W.H."/>
            <person name="Jacobs-Sera D."/>
            <person name="Hatfull G.F."/>
        </authorList>
    </citation>
    <scope>NUCLEOTIDE SEQUENCE [LARGE SCALE GENOMIC DNA]</scope>
</reference>
<sequence length="268" mass="30333">MKSRTASDPRQHPHLDHLFKVGVLHTRSQDKALSKATRAEALQELDRYWDEGLIIQKFKEDKMATKGGRKPMTKSGFCAHPSNEDSHLKCKDTKCSCDCHQYEQVFGGQGIIFAVIDDREKMREGRVTTIDVITEAIESALDAGHEDSESIARFLVTSAFGHVRDRRVRFNSVLKAGDVVGAQITRKLYNAYNDLALLADQEDDPKVKASLKDEAHGFAAAVQIVISPFSSEDKNDPRLVDWDEVDRMTDAFEKEQRFVRRERKGNPQ</sequence>
<dbReference type="Proteomes" id="UP000241292">
    <property type="component" value="Segment"/>
</dbReference>
<dbReference type="KEGG" id="vg:40101024"/>
<name>A0A2P1CF12_9CAUD</name>
<proteinExistence type="predicted"/>
<dbReference type="EMBL" id="MG925343">
    <property type="protein sequence ID" value="AVJ49790.1"/>
    <property type="molecule type" value="Genomic_DNA"/>
</dbReference>